<feature type="transmembrane region" description="Helical" evidence="1">
    <location>
        <begin position="6"/>
        <end position="25"/>
    </location>
</feature>
<keyword evidence="1" id="KW-0472">Membrane</keyword>
<sequence>FYLVAILIVTFIFVGIPLILIWVAYKFLRKKASEKTSVIITSFLILVLFYFLFIDFYPTDKFYFNDYKENTSLRLPDSAELINKRGTNSIYDFGDYSISYAVRLTPKDYKTTYTKLLKKEFKESEVHLETSENDFLLTQFSQAGIANILVKDYGFKSFEILFMDDGRTIIVNSNKW</sequence>
<keyword evidence="1" id="KW-1133">Transmembrane helix</keyword>
<comment type="caution">
    <text evidence="2">The sequence shown here is derived from an EMBL/GenBank/DDBJ whole genome shotgun (WGS) entry which is preliminary data.</text>
</comment>
<dbReference type="RefSeq" id="WP_220273461.1">
    <property type="nucleotide sequence ID" value="NZ_QRGR01000086.1"/>
</dbReference>
<keyword evidence="3" id="KW-1185">Reference proteome</keyword>
<dbReference type="AlphaFoldDB" id="A0A3D8KY09"/>
<reference evidence="3" key="1">
    <citation type="submission" date="2018-08" db="EMBL/GenBank/DDBJ databases">
        <authorList>
            <person name="Liu Z.-W."/>
            <person name="Du Z.-J."/>
        </authorList>
    </citation>
    <scope>NUCLEOTIDE SEQUENCE [LARGE SCALE GENOMIC DNA]</scope>
    <source>
        <strain evidence="3">H4X</strain>
    </source>
</reference>
<organism evidence="2 3">
    <name type="scientific">Pontibacter diazotrophicus</name>
    <dbReference type="NCBI Taxonomy" id="1400979"/>
    <lineage>
        <taxon>Bacteria</taxon>
        <taxon>Pseudomonadati</taxon>
        <taxon>Bacteroidota</taxon>
        <taxon>Cytophagia</taxon>
        <taxon>Cytophagales</taxon>
        <taxon>Hymenobacteraceae</taxon>
        <taxon>Pontibacter</taxon>
    </lineage>
</organism>
<feature type="non-terminal residue" evidence="2">
    <location>
        <position position="1"/>
    </location>
</feature>
<protein>
    <submittedName>
        <fullName evidence="2">Uncharacterized protein</fullName>
    </submittedName>
</protein>
<dbReference type="Proteomes" id="UP000256708">
    <property type="component" value="Unassembled WGS sequence"/>
</dbReference>
<evidence type="ECO:0000313" key="3">
    <source>
        <dbReference type="Proteomes" id="UP000256708"/>
    </source>
</evidence>
<gene>
    <name evidence="2" type="ORF">DXT99_26805</name>
</gene>
<accession>A0A3D8KY09</accession>
<feature type="transmembrane region" description="Helical" evidence="1">
    <location>
        <begin position="37"/>
        <end position="57"/>
    </location>
</feature>
<dbReference type="EMBL" id="QRGR01000086">
    <property type="protein sequence ID" value="RDV10084.1"/>
    <property type="molecule type" value="Genomic_DNA"/>
</dbReference>
<evidence type="ECO:0000256" key="1">
    <source>
        <dbReference type="SAM" id="Phobius"/>
    </source>
</evidence>
<evidence type="ECO:0000313" key="2">
    <source>
        <dbReference type="EMBL" id="RDV10084.1"/>
    </source>
</evidence>
<keyword evidence="1" id="KW-0812">Transmembrane</keyword>
<proteinExistence type="predicted"/>
<name>A0A3D8KY09_9BACT</name>